<proteinExistence type="predicted"/>
<keyword evidence="5" id="KW-1185">Reference proteome</keyword>
<accession>A0ABP8NGI5</accession>
<dbReference type="EMBL" id="BAABGA010000082">
    <property type="protein sequence ID" value="GAA4466958.1"/>
    <property type="molecule type" value="Genomic_DNA"/>
</dbReference>
<gene>
    <name evidence="4" type="ORF">GCM10023156_56450</name>
</gene>
<protein>
    <submittedName>
        <fullName evidence="4">DUF2062 domain-containing protein</fullName>
    </submittedName>
</protein>
<feature type="region of interest" description="Disordered" evidence="1">
    <location>
        <begin position="253"/>
        <end position="300"/>
    </location>
</feature>
<dbReference type="RefSeq" id="WP_345327052.1">
    <property type="nucleotide sequence ID" value="NZ_BAABGA010000082.1"/>
</dbReference>
<dbReference type="InterPro" id="IPR018639">
    <property type="entry name" value="DUF2062"/>
</dbReference>
<evidence type="ECO:0000313" key="5">
    <source>
        <dbReference type="Proteomes" id="UP001500840"/>
    </source>
</evidence>
<evidence type="ECO:0000256" key="1">
    <source>
        <dbReference type="SAM" id="MobiDB-lite"/>
    </source>
</evidence>
<dbReference type="InterPro" id="IPR019935">
    <property type="entry name" value="CHP03546"/>
</dbReference>
<evidence type="ECO:0000259" key="3">
    <source>
        <dbReference type="Pfam" id="PF09835"/>
    </source>
</evidence>
<comment type="caution">
    <text evidence="4">The sequence shown here is derived from an EMBL/GenBank/DDBJ whole genome shotgun (WGS) entry which is preliminary data.</text>
</comment>
<feature type="transmembrane region" description="Helical" evidence="2">
    <location>
        <begin position="25"/>
        <end position="55"/>
    </location>
</feature>
<evidence type="ECO:0000313" key="4">
    <source>
        <dbReference type="EMBL" id="GAA4466958.1"/>
    </source>
</evidence>
<name>A0ABP8NGI5_9BACT</name>
<dbReference type="Pfam" id="PF09835">
    <property type="entry name" value="DUF2062"/>
    <property type="match status" value="1"/>
</dbReference>
<sequence length="300" mass="32862">MIIWSIKLFSNVRHAIAGRKYPHQLAGAVAIGALLGIIPHGNLLALFVLIVLLSLKINHSMAALTTIGTTFAATKLDPYSHDVGSYILTHPTLGPKMASFWKLPLVPWTDLNNTIVLGSFVIGLAAVLPIFLITYPVFRWFKPGDAEAERERIDALSDEALDAEENRIVLQPATPSAPQTPRRVGEVAAAATQPMVVRIDQSHVVSKADSEAHASENNAEVNVAFADESNEPSEHLQMPRMSVETRIDVIRMKDADMANSPIETTPSATQDEDETDQQPMDEALNYLLRQLRTSKQKDAA</sequence>
<dbReference type="NCBIfam" id="TIGR03546">
    <property type="entry name" value="TIGR03546 family protein"/>
    <property type="match status" value="1"/>
</dbReference>
<feature type="transmembrane region" description="Helical" evidence="2">
    <location>
        <begin position="115"/>
        <end position="138"/>
    </location>
</feature>
<keyword evidence="2" id="KW-0812">Transmembrane</keyword>
<dbReference type="Proteomes" id="UP001500840">
    <property type="component" value="Unassembled WGS sequence"/>
</dbReference>
<feature type="domain" description="DUF2062" evidence="3">
    <location>
        <begin position="20"/>
        <end position="141"/>
    </location>
</feature>
<evidence type="ECO:0000256" key="2">
    <source>
        <dbReference type="SAM" id="Phobius"/>
    </source>
</evidence>
<keyword evidence="2" id="KW-0472">Membrane</keyword>
<keyword evidence="2" id="KW-1133">Transmembrane helix</keyword>
<reference evidence="5" key="1">
    <citation type="journal article" date="2019" name="Int. J. Syst. Evol. Microbiol.">
        <title>The Global Catalogue of Microorganisms (GCM) 10K type strain sequencing project: providing services to taxonomists for standard genome sequencing and annotation.</title>
        <authorList>
            <consortium name="The Broad Institute Genomics Platform"/>
            <consortium name="The Broad Institute Genome Sequencing Center for Infectious Disease"/>
            <person name="Wu L."/>
            <person name="Ma J."/>
        </authorList>
    </citation>
    <scope>NUCLEOTIDE SEQUENCE [LARGE SCALE GENOMIC DNA]</scope>
    <source>
        <strain evidence="5">JCM 17759</strain>
    </source>
</reference>
<organism evidence="4 5">
    <name type="scientific">Novipirellula rosea</name>
    <dbReference type="NCBI Taxonomy" id="1031540"/>
    <lineage>
        <taxon>Bacteria</taxon>
        <taxon>Pseudomonadati</taxon>
        <taxon>Planctomycetota</taxon>
        <taxon>Planctomycetia</taxon>
        <taxon>Pirellulales</taxon>
        <taxon>Pirellulaceae</taxon>
        <taxon>Novipirellula</taxon>
    </lineage>
</organism>